<comment type="caution">
    <text evidence="1">The sequence shown here is derived from an EMBL/GenBank/DDBJ whole genome shotgun (WGS) entry which is preliminary data.</text>
</comment>
<keyword evidence="2" id="KW-1185">Reference proteome</keyword>
<evidence type="ECO:0000313" key="1">
    <source>
        <dbReference type="EMBL" id="GGD61103.1"/>
    </source>
</evidence>
<dbReference type="Pfam" id="PF09912">
    <property type="entry name" value="DUF2141"/>
    <property type="match status" value="1"/>
</dbReference>
<gene>
    <name evidence="1" type="ORF">GCM10010990_08320</name>
</gene>
<dbReference type="AlphaFoldDB" id="A0A916YTS6"/>
<name>A0A916YTS6_9SPHN</name>
<reference evidence="1" key="1">
    <citation type="journal article" date="2014" name="Int. J. Syst. Evol. Microbiol.">
        <title>Complete genome sequence of Corynebacterium casei LMG S-19264T (=DSM 44701T), isolated from a smear-ripened cheese.</title>
        <authorList>
            <consortium name="US DOE Joint Genome Institute (JGI-PGF)"/>
            <person name="Walter F."/>
            <person name="Albersmeier A."/>
            <person name="Kalinowski J."/>
            <person name="Ruckert C."/>
        </authorList>
    </citation>
    <scope>NUCLEOTIDE SEQUENCE</scope>
    <source>
        <strain evidence="1">CGMCC 1.15360</strain>
    </source>
</reference>
<accession>A0A916YTS6</accession>
<dbReference type="InterPro" id="IPR018673">
    <property type="entry name" value="DUF2141"/>
</dbReference>
<protein>
    <recommendedName>
        <fullName evidence="3">DUF2141 domain-containing protein</fullName>
    </recommendedName>
</protein>
<organism evidence="1 2">
    <name type="scientific">Croceicoccus mobilis</name>
    <dbReference type="NCBI Taxonomy" id="1703339"/>
    <lineage>
        <taxon>Bacteria</taxon>
        <taxon>Pseudomonadati</taxon>
        <taxon>Pseudomonadota</taxon>
        <taxon>Alphaproteobacteria</taxon>
        <taxon>Sphingomonadales</taxon>
        <taxon>Erythrobacteraceae</taxon>
        <taxon>Croceicoccus</taxon>
    </lineage>
</organism>
<evidence type="ECO:0008006" key="3">
    <source>
        <dbReference type="Google" id="ProtNLM"/>
    </source>
</evidence>
<proteinExistence type="predicted"/>
<dbReference type="EMBL" id="BMIP01000001">
    <property type="protein sequence ID" value="GGD61103.1"/>
    <property type="molecule type" value="Genomic_DNA"/>
</dbReference>
<dbReference type="Proteomes" id="UP000612349">
    <property type="component" value="Unassembled WGS sequence"/>
</dbReference>
<reference evidence="1" key="2">
    <citation type="submission" date="2020-09" db="EMBL/GenBank/DDBJ databases">
        <authorList>
            <person name="Sun Q."/>
            <person name="Zhou Y."/>
        </authorList>
    </citation>
    <scope>NUCLEOTIDE SEQUENCE</scope>
    <source>
        <strain evidence="1">CGMCC 1.15360</strain>
    </source>
</reference>
<sequence>MTRTGLSLDPCHGGPIWSLNFSIHYSDAYAMNANDTLHRRLRKTAGNVAAALALGSAGLIAATPAHAAPAGCEGDTSGKSWVFLEANGIRNSNGWLTVKIYNNSDDFLGSGGSMDVIRVPARPGNQRVCMKLPANGNYAFFVYHDEDKDKKLNFNFLKMSPTEGGGFSNNPDMGRIHRPSWGETAIKISRPGLATRVNVKYP</sequence>
<evidence type="ECO:0000313" key="2">
    <source>
        <dbReference type="Proteomes" id="UP000612349"/>
    </source>
</evidence>